<evidence type="ECO:0000313" key="3">
    <source>
        <dbReference type="Proteomes" id="UP000249577"/>
    </source>
</evidence>
<name>A0A2W5KS41_ANCNO</name>
<keyword evidence="1" id="KW-1133">Transmembrane helix</keyword>
<evidence type="ECO:0000256" key="1">
    <source>
        <dbReference type="SAM" id="Phobius"/>
    </source>
</evidence>
<keyword evidence="1" id="KW-0472">Membrane</keyword>
<proteinExistence type="predicted"/>
<keyword evidence="1" id="KW-0812">Transmembrane</keyword>
<feature type="transmembrane region" description="Helical" evidence="1">
    <location>
        <begin position="43"/>
        <end position="64"/>
    </location>
</feature>
<dbReference type="Proteomes" id="UP000249577">
    <property type="component" value="Unassembled WGS sequence"/>
</dbReference>
<reference evidence="2 3" key="1">
    <citation type="submission" date="2017-08" db="EMBL/GenBank/DDBJ databases">
        <title>Infants hospitalized years apart are colonized by the same room-sourced microbial strains.</title>
        <authorList>
            <person name="Brooks B."/>
            <person name="Olm M.R."/>
            <person name="Firek B.A."/>
            <person name="Baker R."/>
            <person name="Thomas B.C."/>
            <person name="Morowitz M.J."/>
            <person name="Banfield J.F."/>
        </authorList>
    </citation>
    <scope>NUCLEOTIDE SEQUENCE [LARGE SCALE GENOMIC DNA]</scope>
    <source>
        <strain evidence="2">S2_005_003_R2_43</strain>
    </source>
</reference>
<protein>
    <submittedName>
        <fullName evidence="2">Uncharacterized protein</fullName>
    </submittedName>
</protein>
<accession>A0A2W5KS41</accession>
<dbReference type="EMBL" id="QFPN01000001">
    <property type="protein sequence ID" value="PZQ18929.1"/>
    <property type="molecule type" value="Genomic_DNA"/>
</dbReference>
<evidence type="ECO:0000313" key="2">
    <source>
        <dbReference type="EMBL" id="PZQ18929.1"/>
    </source>
</evidence>
<comment type="caution">
    <text evidence="2">The sequence shown here is derived from an EMBL/GenBank/DDBJ whole genome shotgun (WGS) entry which is preliminary data.</text>
</comment>
<sequence length="108" mass="11632">MSAARHDDHDDRNAQIQRVANAMVDVSMATFQRECGPLADHEAYVATFCALATLAGTCIATFALTSKRTDGGTTTATLGDEASQLHKHVVEIAREILSRHADAPRPLQ</sequence>
<gene>
    <name evidence="2" type="ORF">DI565_00545</name>
</gene>
<organism evidence="2 3">
    <name type="scientific">Ancylobacter novellus</name>
    <name type="common">Thiobacillus novellus</name>
    <dbReference type="NCBI Taxonomy" id="921"/>
    <lineage>
        <taxon>Bacteria</taxon>
        <taxon>Pseudomonadati</taxon>
        <taxon>Pseudomonadota</taxon>
        <taxon>Alphaproteobacteria</taxon>
        <taxon>Hyphomicrobiales</taxon>
        <taxon>Xanthobacteraceae</taxon>
        <taxon>Ancylobacter</taxon>
    </lineage>
</organism>
<dbReference type="AlphaFoldDB" id="A0A2W5KS41"/>